<dbReference type="AlphaFoldDB" id="A0AAF0UPA9"/>
<evidence type="ECO:0000313" key="1">
    <source>
        <dbReference type="EMBL" id="WMV50363.1"/>
    </source>
</evidence>
<keyword evidence="2" id="KW-1185">Reference proteome</keyword>
<sequence>VKSTNLYEEVLVKILDRQVKKLRKKEIGSVKVLWRNQLVEGATWGAKADMMSRYPHLFPSTPILA</sequence>
<dbReference type="EMBL" id="CP133621">
    <property type="protein sequence ID" value="WMV50363.1"/>
    <property type="molecule type" value="Genomic_DNA"/>
</dbReference>
<organism evidence="1 2">
    <name type="scientific">Solanum verrucosum</name>
    <dbReference type="NCBI Taxonomy" id="315347"/>
    <lineage>
        <taxon>Eukaryota</taxon>
        <taxon>Viridiplantae</taxon>
        <taxon>Streptophyta</taxon>
        <taxon>Embryophyta</taxon>
        <taxon>Tracheophyta</taxon>
        <taxon>Spermatophyta</taxon>
        <taxon>Magnoliopsida</taxon>
        <taxon>eudicotyledons</taxon>
        <taxon>Gunneridae</taxon>
        <taxon>Pentapetalae</taxon>
        <taxon>asterids</taxon>
        <taxon>lamiids</taxon>
        <taxon>Solanales</taxon>
        <taxon>Solanaceae</taxon>
        <taxon>Solanoideae</taxon>
        <taxon>Solaneae</taxon>
        <taxon>Solanum</taxon>
    </lineage>
</organism>
<accession>A0AAF0UPA9</accession>
<dbReference type="Proteomes" id="UP001234989">
    <property type="component" value="Chromosome 10"/>
</dbReference>
<evidence type="ECO:0000313" key="2">
    <source>
        <dbReference type="Proteomes" id="UP001234989"/>
    </source>
</evidence>
<gene>
    <name evidence="1" type="ORF">MTR67_043748</name>
</gene>
<protein>
    <submittedName>
        <fullName evidence="1">Uncharacterized protein</fullName>
    </submittedName>
</protein>
<proteinExistence type="predicted"/>
<dbReference type="PANTHER" id="PTHR46148">
    <property type="entry name" value="CHROMO DOMAIN-CONTAINING PROTEIN"/>
    <property type="match status" value="1"/>
</dbReference>
<feature type="non-terminal residue" evidence="1">
    <location>
        <position position="1"/>
    </location>
</feature>
<reference evidence="1" key="1">
    <citation type="submission" date="2023-08" db="EMBL/GenBank/DDBJ databases">
        <title>A de novo genome assembly of Solanum verrucosum Schlechtendal, a Mexican diploid species geographically isolated from the other diploid A-genome species in potato relatives.</title>
        <authorList>
            <person name="Hosaka K."/>
        </authorList>
    </citation>
    <scope>NUCLEOTIDE SEQUENCE</scope>
    <source>
        <tissue evidence="1">Young leaves</tissue>
    </source>
</reference>
<dbReference type="PANTHER" id="PTHR46148:SF60">
    <property type="entry name" value="CHROMO DOMAIN-CONTAINING PROTEIN"/>
    <property type="match status" value="1"/>
</dbReference>
<name>A0AAF0UPA9_SOLVR</name>